<keyword evidence="6 7" id="KW-0472">Membrane</keyword>
<keyword evidence="3" id="KW-1003">Cell membrane</keyword>
<name>A0A839IW20_9GAMM</name>
<feature type="transmembrane region" description="Helical" evidence="7">
    <location>
        <begin position="36"/>
        <end position="63"/>
    </location>
</feature>
<evidence type="ECO:0000256" key="5">
    <source>
        <dbReference type="ARBA" id="ARBA00022989"/>
    </source>
</evidence>
<dbReference type="GO" id="GO:0005886">
    <property type="term" value="C:plasma membrane"/>
    <property type="evidence" value="ECO:0007669"/>
    <property type="project" value="UniProtKB-SubCell"/>
</dbReference>
<dbReference type="GO" id="GO:0015297">
    <property type="term" value="F:antiporter activity"/>
    <property type="evidence" value="ECO:0007669"/>
    <property type="project" value="InterPro"/>
</dbReference>
<evidence type="ECO:0000256" key="1">
    <source>
        <dbReference type="ARBA" id="ARBA00004429"/>
    </source>
</evidence>
<keyword evidence="5 7" id="KW-1133">Transmembrane helix</keyword>
<feature type="transmembrane region" description="Helical" evidence="7">
    <location>
        <begin position="304"/>
        <end position="321"/>
    </location>
</feature>
<dbReference type="EMBL" id="JACJFM010000036">
    <property type="protein sequence ID" value="MBB1488824.1"/>
    <property type="molecule type" value="Genomic_DNA"/>
</dbReference>
<feature type="transmembrane region" description="Helical" evidence="7">
    <location>
        <begin position="117"/>
        <end position="134"/>
    </location>
</feature>
<evidence type="ECO:0000313" key="8">
    <source>
        <dbReference type="EMBL" id="MBB1488824.1"/>
    </source>
</evidence>
<evidence type="ECO:0000256" key="3">
    <source>
        <dbReference type="ARBA" id="ARBA00022475"/>
    </source>
</evidence>
<keyword evidence="4 7" id="KW-0812">Transmembrane</keyword>
<evidence type="ECO:0000256" key="7">
    <source>
        <dbReference type="SAM" id="Phobius"/>
    </source>
</evidence>
<dbReference type="GO" id="GO:0042910">
    <property type="term" value="F:xenobiotic transmembrane transporter activity"/>
    <property type="evidence" value="ECO:0007669"/>
    <property type="project" value="InterPro"/>
</dbReference>
<dbReference type="AlphaFoldDB" id="A0A839IW20"/>
<evidence type="ECO:0000256" key="6">
    <source>
        <dbReference type="ARBA" id="ARBA00023136"/>
    </source>
</evidence>
<comment type="subcellular location">
    <subcellularLocation>
        <location evidence="1">Cell inner membrane</location>
        <topology evidence="1">Multi-pass membrane protein</topology>
    </subcellularLocation>
</comment>
<feature type="transmembrane region" description="Helical" evidence="7">
    <location>
        <begin position="146"/>
        <end position="167"/>
    </location>
</feature>
<sequence length="434" mass="46883">MTLPVMGGIITLMLFNLVDAWFISQLGTAPLAAVTFTFPVTFTIISLSIGLGIGTSAVVGKLLGEKSFQLVKRRVTDAAVLAVVLSLLLTVAGWVSIDPLFRFLGASEDLIPWIHDYMSIWYLGTLFVILPRVMSSALRASGNTLVPGLVMIASGVVNGILDPILIFGYGPIPAMGVKGAALATLIAWCVLTLGIFSLKDVRQDLLSFVTPRWQEVKESWAAIGHIALPAVVSSILTPISAAMLTRIVAGFGHEAVASYGVGSRIESVSLIIVFAMSMTVPPFVSQNMGAGQFDRVRQGVFGSFRFVIIWQAVIWGLLLLFERSILNMFASDSPVLSENLSWFLWSVPLGLGMQGIIILANSTMNALHEPMVALKLSFLRLFIFYVPICMLGAWLAGLHGLFWGAVVANILMCGISLLTVRKYLNAVSLAENYK</sequence>
<feature type="transmembrane region" description="Helical" evidence="7">
    <location>
        <begin position="219"/>
        <end position="245"/>
    </location>
</feature>
<dbReference type="PIRSF" id="PIRSF006603">
    <property type="entry name" value="DinF"/>
    <property type="match status" value="1"/>
</dbReference>
<comment type="caution">
    <text evidence="8">The sequence shown here is derived from an EMBL/GenBank/DDBJ whole genome shotgun (WGS) entry which is preliminary data.</text>
</comment>
<feature type="transmembrane region" description="Helical" evidence="7">
    <location>
        <begin position="179"/>
        <end position="198"/>
    </location>
</feature>
<organism evidence="8 9">
    <name type="scientific">Oceanospirillum sediminis</name>
    <dbReference type="NCBI Taxonomy" id="2760088"/>
    <lineage>
        <taxon>Bacteria</taxon>
        <taxon>Pseudomonadati</taxon>
        <taxon>Pseudomonadota</taxon>
        <taxon>Gammaproteobacteria</taxon>
        <taxon>Oceanospirillales</taxon>
        <taxon>Oceanospirillaceae</taxon>
        <taxon>Oceanospirillum</taxon>
    </lineage>
</organism>
<feature type="transmembrane region" description="Helical" evidence="7">
    <location>
        <begin position="75"/>
        <end position="97"/>
    </location>
</feature>
<dbReference type="PANTHER" id="PTHR43549">
    <property type="entry name" value="MULTIDRUG RESISTANCE PROTEIN YPNP-RELATED"/>
    <property type="match status" value="1"/>
</dbReference>
<evidence type="ECO:0000313" key="9">
    <source>
        <dbReference type="Proteomes" id="UP000565262"/>
    </source>
</evidence>
<keyword evidence="9" id="KW-1185">Reference proteome</keyword>
<feature type="transmembrane region" description="Helical" evidence="7">
    <location>
        <begin position="372"/>
        <end position="395"/>
    </location>
</feature>
<keyword evidence="2" id="KW-0813">Transport</keyword>
<feature type="transmembrane region" description="Helical" evidence="7">
    <location>
        <begin position="341"/>
        <end position="360"/>
    </location>
</feature>
<accession>A0A839IW20</accession>
<protein>
    <submittedName>
        <fullName evidence="8">MATE family efflux transporter</fullName>
    </submittedName>
</protein>
<reference evidence="8 9" key="1">
    <citation type="submission" date="2020-08" db="EMBL/GenBank/DDBJ databases">
        <title>Oceanospirillum sp. nov. isolated from marine sediment.</title>
        <authorList>
            <person name="Ji X."/>
        </authorList>
    </citation>
    <scope>NUCLEOTIDE SEQUENCE [LARGE SCALE GENOMIC DNA]</scope>
    <source>
        <strain evidence="8 9">D5</strain>
    </source>
</reference>
<evidence type="ECO:0000256" key="2">
    <source>
        <dbReference type="ARBA" id="ARBA00022448"/>
    </source>
</evidence>
<dbReference type="PANTHER" id="PTHR43549:SF3">
    <property type="entry name" value="MULTIDRUG RESISTANCE PROTEIN YPNP-RELATED"/>
    <property type="match status" value="1"/>
</dbReference>
<dbReference type="Proteomes" id="UP000565262">
    <property type="component" value="Unassembled WGS sequence"/>
</dbReference>
<feature type="transmembrane region" description="Helical" evidence="7">
    <location>
        <begin position="265"/>
        <end position="284"/>
    </location>
</feature>
<evidence type="ECO:0000256" key="4">
    <source>
        <dbReference type="ARBA" id="ARBA00022692"/>
    </source>
</evidence>
<dbReference type="InterPro" id="IPR002528">
    <property type="entry name" value="MATE_fam"/>
</dbReference>
<proteinExistence type="predicted"/>
<feature type="transmembrane region" description="Helical" evidence="7">
    <location>
        <begin position="401"/>
        <end position="420"/>
    </location>
</feature>
<gene>
    <name evidence="8" type="ORF">H4O21_19630</name>
</gene>
<dbReference type="InterPro" id="IPR052031">
    <property type="entry name" value="Membrane_Transporter-Flippase"/>
</dbReference>
<dbReference type="InterPro" id="IPR048279">
    <property type="entry name" value="MdtK-like"/>
</dbReference>
<dbReference type="Pfam" id="PF01554">
    <property type="entry name" value="MatE"/>
    <property type="match status" value="2"/>
</dbReference>
<dbReference type="NCBIfam" id="TIGR00797">
    <property type="entry name" value="matE"/>
    <property type="match status" value="1"/>
</dbReference>